<sequence length="117" mass="13291">MADSAKEDNTKAEALALQIPEMPVQTEEVYKEERRANGALRPSAHASFGAQIRSYQWWSQRHNSLEEEYFKEAFGYGAPGERTWDAHFKWILGGHIPLEDLRHLAALAAHLAFLALQ</sequence>
<dbReference type="Proteomes" id="UP000054516">
    <property type="component" value="Unassembled WGS sequence"/>
</dbReference>
<accession>A0A1W2TNB5</accession>
<protein>
    <submittedName>
        <fullName evidence="1">Uncharacterized protein</fullName>
    </submittedName>
</protein>
<organism evidence="1">
    <name type="scientific">Rosellinia necatrix</name>
    <name type="common">White root-rot fungus</name>
    <dbReference type="NCBI Taxonomy" id="77044"/>
    <lineage>
        <taxon>Eukaryota</taxon>
        <taxon>Fungi</taxon>
        <taxon>Dikarya</taxon>
        <taxon>Ascomycota</taxon>
        <taxon>Pezizomycotina</taxon>
        <taxon>Sordariomycetes</taxon>
        <taxon>Xylariomycetidae</taxon>
        <taxon>Xylariales</taxon>
        <taxon>Xylariaceae</taxon>
        <taxon>Rosellinia</taxon>
    </lineage>
</organism>
<gene>
    <name evidence="1" type="ORF">SAMD00023353_4100490</name>
</gene>
<name>A0A1W2TNB5_ROSNE</name>
<proteinExistence type="predicted"/>
<dbReference type="AlphaFoldDB" id="A0A1W2TNB5"/>
<keyword evidence="2" id="KW-1185">Reference proteome</keyword>
<evidence type="ECO:0000313" key="1">
    <source>
        <dbReference type="EMBL" id="GAP89855.1"/>
    </source>
</evidence>
<evidence type="ECO:0000313" key="2">
    <source>
        <dbReference type="Proteomes" id="UP000054516"/>
    </source>
</evidence>
<dbReference type="EMBL" id="DF977486">
    <property type="protein sequence ID" value="GAP89855.1"/>
    <property type="molecule type" value="Genomic_DNA"/>
</dbReference>
<reference evidence="1" key="1">
    <citation type="submission" date="2016-03" db="EMBL/GenBank/DDBJ databases">
        <title>Draft genome sequence of Rosellinia necatrix.</title>
        <authorList>
            <person name="Kanematsu S."/>
        </authorList>
    </citation>
    <scope>NUCLEOTIDE SEQUENCE [LARGE SCALE GENOMIC DNA]</scope>
    <source>
        <strain evidence="1">W97</strain>
    </source>
</reference>